<keyword evidence="4" id="KW-1185">Reference proteome</keyword>
<dbReference type="Gene3D" id="2.100.10.30">
    <property type="entry name" value="Jacalin-like lectin domain"/>
    <property type="match status" value="1"/>
</dbReference>
<feature type="domain" description="Jacalin-type lectin" evidence="2">
    <location>
        <begin position="784"/>
        <end position="914"/>
    </location>
</feature>
<dbReference type="GO" id="GO:0007076">
    <property type="term" value="P:mitotic chromosome condensation"/>
    <property type="evidence" value="ECO:0007669"/>
    <property type="project" value="TreeGrafter"/>
</dbReference>
<dbReference type="EMBL" id="KI912112">
    <property type="protein sequence ID" value="ETS81500.1"/>
    <property type="molecule type" value="Genomic_DNA"/>
</dbReference>
<dbReference type="InParanoid" id="W3X621"/>
<name>W3X621_PESFW</name>
<dbReference type="GO" id="GO:0000796">
    <property type="term" value="C:condensin complex"/>
    <property type="evidence" value="ECO:0007669"/>
    <property type="project" value="TreeGrafter"/>
</dbReference>
<evidence type="ECO:0000313" key="3">
    <source>
        <dbReference type="EMBL" id="ETS81500.1"/>
    </source>
</evidence>
<dbReference type="InterPro" id="IPR001229">
    <property type="entry name" value="Jacalin-like_lectin_dom"/>
</dbReference>
<feature type="compositionally biased region" description="Basic and acidic residues" evidence="1">
    <location>
        <begin position="561"/>
        <end position="583"/>
    </location>
</feature>
<feature type="compositionally biased region" description="Basic and acidic residues" evidence="1">
    <location>
        <begin position="541"/>
        <end position="554"/>
    </location>
</feature>
<feature type="compositionally biased region" description="Basic and acidic residues" evidence="1">
    <location>
        <begin position="599"/>
        <end position="622"/>
    </location>
</feature>
<feature type="region of interest" description="Disordered" evidence="1">
    <location>
        <begin position="409"/>
        <end position="428"/>
    </location>
</feature>
<dbReference type="RefSeq" id="XP_007833274.1">
    <property type="nucleotide sequence ID" value="XM_007835083.1"/>
</dbReference>
<evidence type="ECO:0000313" key="4">
    <source>
        <dbReference type="Proteomes" id="UP000030651"/>
    </source>
</evidence>
<dbReference type="Pfam" id="PF01419">
    <property type="entry name" value="Jacalin"/>
    <property type="match status" value="1"/>
</dbReference>
<dbReference type="PANTHER" id="PTHR43941">
    <property type="entry name" value="STRUCTURAL MAINTENANCE OF CHROMOSOMES PROTEIN 2"/>
    <property type="match status" value="1"/>
</dbReference>
<dbReference type="GeneID" id="19271515"/>
<dbReference type="GO" id="GO:0000785">
    <property type="term" value="C:chromatin"/>
    <property type="evidence" value="ECO:0007669"/>
    <property type="project" value="TreeGrafter"/>
</dbReference>
<dbReference type="HOGENOM" id="CLU_316890_0_0_1"/>
<dbReference type="eggNOG" id="ENOG502SIVW">
    <property type="taxonomic scope" value="Eukaryota"/>
</dbReference>
<evidence type="ECO:0000259" key="2">
    <source>
        <dbReference type="Pfam" id="PF01419"/>
    </source>
</evidence>
<dbReference type="AlphaFoldDB" id="W3X621"/>
<dbReference type="InterPro" id="IPR036404">
    <property type="entry name" value="Jacalin-like_lectin_dom_sf"/>
</dbReference>
<accession>W3X621</accession>
<dbReference type="PANTHER" id="PTHR43941:SF1">
    <property type="entry name" value="STRUCTURAL MAINTENANCE OF CHROMOSOMES PROTEIN 2"/>
    <property type="match status" value="1"/>
</dbReference>
<organism evidence="3 4">
    <name type="scientific">Pestalotiopsis fici (strain W106-1 / CGMCC3.15140)</name>
    <dbReference type="NCBI Taxonomy" id="1229662"/>
    <lineage>
        <taxon>Eukaryota</taxon>
        <taxon>Fungi</taxon>
        <taxon>Dikarya</taxon>
        <taxon>Ascomycota</taxon>
        <taxon>Pezizomycotina</taxon>
        <taxon>Sordariomycetes</taxon>
        <taxon>Xylariomycetidae</taxon>
        <taxon>Amphisphaeriales</taxon>
        <taxon>Sporocadaceae</taxon>
        <taxon>Pestalotiopsis</taxon>
    </lineage>
</organism>
<sequence>MAMTLAPYNNAMRLGMGFNSYTQQLCVNDAVIKPNHVKAQERDLINRAIASGERPQHPTDPGNDGRKTGSVSRTVGGVSQTVTWSTKFVDSLSEVTNSMNISGSLEIKYGSVGGKGAGAFIDSNKFKESDLAFHLQVKVINQVLEGEDMTEFNPIKDLPSNQFTDVFGDSFISGFITGGEFNALVCFKVKDRSKLRDIKASAEINFDKVPGLSVNAQGQVHMEEADTSAVAETNVSVSWSGGGEIKDPSIKEWGVKELKAAAIEFPDKVAKFPQRTHAILSKYTTLRSYQVAKNKGSPLDYENAGVYTSALLDAYTDYKYLYTSISEAILNVQSNGHIIYGKEDTPEIKSYRDEIYTDYREKALIYLETSSHEESEVGRRARQLLDGGRSSVDPNVVSGMAVVKVSDASRPESPRIVRPPSKPNQVKPYHKSLLGLEKARRDCRLEMIKIVQEVDEVAIDPQVAIDPSRAHVFLSPVVFKMLVPSTALPPRPSPEELEIQRLHYELKSKETEYKAKYEELEQASLAKLETLDQQLEDRDEELQAKQDEIDDLRPDAQATRQRREEEKRAAEEKKKREEEEIKKNAQQAVKDLISNAESEAEKLRKDVERLTKEAGDKSKEAQDASEALKAAQKSLEELKSSDTANSDALKKALEQEKALTKKVNTLTEQEAKARAAQTKASSELTKKEQNIEQLTADLKKKDAELKQLRDDIRNLKSQADMIARLPLRVCQFGSLRLPDLLLQEVSDFEKWSQNWRLGYIGGNLSLTAKDKDETPVFNFGNKVNNAAAITNRHTYIPTKITLYPRSDSIGGIMITYANKFTFQVGRLEGSYESFSLSTDERVTWYEVQGNHSKEFGKPMVTVLKLRTNKGKSYSWAAKSRLSEDENIWAESAPAGFSLRGFWGQAGWGIDRLGVVWARDS</sequence>
<protein>
    <recommendedName>
        <fullName evidence="2">Jacalin-type lectin domain-containing protein</fullName>
    </recommendedName>
</protein>
<dbReference type="OrthoDB" id="3231004at2759"/>
<dbReference type="GO" id="GO:0003682">
    <property type="term" value="F:chromatin binding"/>
    <property type="evidence" value="ECO:0007669"/>
    <property type="project" value="TreeGrafter"/>
</dbReference>
<feature type="region of interest" description="Disordered" evidence="1">
    <location>
        <begin position="538"/>
        <end position="645"/>
    </location>
</feature>
<reference evidence="4" key="1">
    <citation type="journal article" date="2015" name="BMC Genomics">
        <title>Genomic and transcriptomic analysis of the endophytic fungus Pestalotiopsis fici reveals its lifestyle and high potential for synthesis of natural products.</title>
        <authorList>
            <person name="Wang X."/>
            <person name="Zhang X."/>
            <person name="Liu L."/>
            <person name="Xiang M."/>
            <person name="Wang W."/>
            <person name="Sun X."/>
            <person name="Che Y."/>
            <person name="Guo L."/>
            <person name="Liu G."/>
            <person name="Guo L."/>
            <person name="Wang C."/>
            <person name="Yin W.B."/>
            <person name="Stadler M."/>
            <person name="Zhang X."/>
            <person name="Liu X."/>
        </authorList>
    </citation>
    <scope>NUCLEOTIDE SEQUENCE [LARGE SCALE GENOMIC DNA]</scope>
    <source>
        <strain evidence="4">W106-1 / CGMCC3.15140</strain>
    </source>
</reference>
<gene>
    <name evidence="3" type="ORF">PFICI_06502</name>
</gene>
<evidence type="ECO:0000256" key="1">
    <source>
        <dbReference type="SAM" id="MobiDB-lite"/>
    </source>
</evidence>
<feature type="region of interest" description="Disordered" evidence="1">
    <location>
        <begin position="47"/>
        <end position="75"/>
    </location>
</feature>
<dbReference type="GO" id="GO:0000793">
    <property type="term" value="C:condensed chromosome"/>
    <property type="evidence" value="ECO:0007669"/>
    <property type="project" value="TreeGrafter"/>
</dbReference>
<proteinExistence type="predicted"/>
<dbReference type="SUPFAM" id="SSF51101">
    <property type="entry name" value="Mannose-binding lectins"/>
    <property type="match status" value="1"/>
</dbReference>
<dbReference type="KEGG" id="pfy:PFICI_06502"/>
<dbReference type="Proteomes" id="UP000030651">
    <property type="component" value="Unassembled WGS sequence"/>
</dbReference>